<dbReference type="InParanoid" id="I3K901"/>
<dbReference type="FunFam" id="2.60.40.10:FF:001230">
    <property type="entry name" value="Immunoglobulin kappa variable 8-16"/>
    <property type="match status" value="1"/>
</dbReference>
<dbReference type="SUPFAM" id="SSF48726">
    <property type="entry name" value="Immunoglobulin"/>
    <property type="match status" value="1"/>
</dbReference>
<keyword evidence="4" id="KW-1185">Reference proteome</keyword>
<dbReference type="InterPro" id="IPR013783">
    <property type="entry name" value="Ig-like_fold"/>
</dbReference>
<organism evidence="3 4">
    <name type="scientific">Oreochromis niloticus</name>
    <name type="common">Nile tilapia</name>
    <name type="synonym">Tilapia nilotica</name>
    <dbReference type="NCBI Taxonomy" id="8128"/>
    <lineage>
        <taxon>Eukaryota</taxon>
        <taxon>Metazoa</taxon>
        <taxon>Chordata</taxon>
        <taxon>Craniata</taxon>
        <taxon>Vertebrata</taxon>
        <taxon>Euteleostomi</taxon>
        <taxon>Actinopterygii</taxon>
        <taxon>Neopterygii</taxon>
        <taxon>Teleostei</taxon>
        <taxon>Neoteleostei</taxon>
        <taxon>Acanthomorphata</taxon>
        <taxon>Ovalentaria</taxon>
        <taxon>Cichlomorphae</taxon>
        <taxon>Cichliformes</taxon>
        <taxon>Cichlidae</taxon>
        <taxon>African cichlids</taxon>
        <taxon>Pseudocrenilabrinae</taxon>
        <taxon>Oreochromini</taxon>
        <taxon>Oreochromis</taxon>
    </lineage>
</organism>
<reference evidence="3" key="3">
    <citation type="submission" date="2025-09" db="UniProtKB">
        <authorList>
            <consortium name="Ensembl"/>
        </authorList>
    </citation>
    <scope>IDENTIFICATION</scope>
</reference>
<dbReference type="InterPro" id="IPR007110">
    <property type="entry name" value="Ig-like_dom"/>
</dbReference>
<feature type="chain" id="PRO_5025684061" description="Ig-like domain-containing protein" evidence="1">
    <location>
        <begin position="27"/>
        <end position="127"/>
    </location>
</feature>
<dbReference type="InterPro" id="IPR036179">
    <property type="entry name" value="Ig-like_dom_sf"/>
</dbReference>
<dbReference type="InterPro" id="IPR003598">
    <property type="entry name" value="Ig_sub2"/>
</dbReference>
<reference evidence="3" key="2">
    <citation type="submission" date="2025-08" db="UniProtKB">
        <authorList>
            <consortium name="Ensembl"/>
        </authorList>
    </citation>
    <scope>IDENTIFICATION</scope>
</reference>
<dbReference type="SMART" id="SM00406">
    <property type="entry name" value="IGv"/>
    <property type="match status" value="1"/>
</dbReference>
<evidence type="ECO:0000313" key="4">
    <source>
        <dbReference type="Proteomes" id="UP000005207"/>
    </source>
</evidence>
<feature type="domain" description="Ig-like" evidence="2">
    <location>
        <begin position="26"/>
        <end position="114"/>
    </location>
</feature>
<protein>
    <recommendedName>
        <fullName evidence="2">Ig-like domain-containing protein</fullName>
    </recommendedName>
</protein>
<dbReference type="AlphaFoldDB" id="I3K901"/>
<dbReference type="HOGENOM" id="CLU_077975_4_1_1"/>
<dbReference type="Proteomes" id="UP000005207">
    <property type="component" value="Linkage group LG22"/>
</dbReference>
<sequence length="127" mass="14189">MFDHLSLSSICLNNSSLLFLFSGSSAEIILTQTPKAQSVVPGQTVSFRCKSSTTIGDDINWYLQKSGKTPKLLIYDTTERQSGVPDRFRATAVQTDFTLIISGVQTEDAGVYYCHLYYSNSQWVFKL</sequence>
<evidence type="ECO:0000256" key="1">
    <source>
        <dbReference type="SAM" id="SignalP"/>
    </source>
</evidence>
<dbReference type="PANTHER" id="PTHR23267">
    <property type="entry name" value="IMMUNOGLOBULIN LIGHT CHAIN"/>
    <property type="match status" value="1"/>
</dbReference>
<reference evidence="4" key="1">
    <citation type="submission" date="2012-01" db="EMBL/GenBank/DDBJ databases">
        <title>The Genome Sequence of Oreochromis niloticus (Nile Tilapia).</title>
        <authorList>
            <consortium name="Broad Institute Genome Assembly Team"/>
            <consortium name="Broad Institute Sequencing Platform"/>
            <person name="Di Palma F."/>
            <person name="Johnson J."/>
            <person name="Lander E.S."/>
            <person name="Lindblad-Toh K."/>
        </authorList>
    </citation>
    <scope>NUCLEOTIDE SEQUENCE [LARGE SCALE GENOMIC DNA]</scope>
</reference>
<dbReference type="Ensembl" id="ENSONIT00000017611.2">
    <property type="protein sequence ID" value="ENSONIP00000017596.2"/>
    <property type="gene ID" value="ENSONIG00000032730.1"/>
</dbReference>
<dbReference type="InterPro" id="IPR050150">
    <property type="entry name" value="IgV_Light_Chain"/>
</dbReference>
<dbReference type="Pfam" id="PF07686">
    <property type="entry name" value="V-set"/>
    <property type="match status" value="1"/>
</dbReference>
<evidence type="ECO:0000259" key="2">
    <source>
        <dbReference type="PROSITE" id="PS50835"/>
    </source>
</evidence>
<dbReference type="SMART" id="SM00408">
    <property type="entry name" value="IGc2"/>
    <property type="match status" value="1"/>
</dbReference>
<proteinExistence type="predicted"/>
<dbReference type="GeneTree" id="ENSGT01150000286991"/>
<accession>I3K901</accession>
<keyword evidence="1" id="KW-0732">Signal</keyword>
<dbReference type="PROSITE" id="PS50835">
    <property type="entry name" value="IG_LIKE"/>
    <property type="match status" value="1"/>
</dbReference>
<evidence type="ECO:0000313" key="3">
    <source>
        <dbReference type="Ensembl" id="ENSONIP00000017596.2"/>
    </source>
</evidence>
<dbReference type="SMART" id="SM00409">
    <property type="entry name" value="IG"/>
    <property type="match status" value="1"/>
</dbReference>
<dbReference type="InterPro" id="IPR013106">
    <property type="entry name" value="Ig_V-set"/>
</dbReference>
<feature type="signal peptide" evidence="1">
    <location>
        <begin position="1"/>
        <end position="26"/>
    </location>
</feature>
<name>I3K901_ORENI</name>
<dbReference type="Gene3D" id="2.60.40.10">
    <property type="entry name" value="Immunoglobulins"/>
    <property type="match status" value="1"/>
</dbReference>
<dbReference type="InterPro" id="IPR003599">
    <property type="entry name" value="Ig_sub"/>
</dbReference>
<dbReference type="OMA" id="NHNDDTT"/>